<sequence>EPSPRKHQNTTTAEEEQVPDSVGMEFGTVAKMLCITPEEGGRQGQSDPCSASEFLAGGGKPSSRTKK</sequence>
<dbReference type="Proteomes" id="UP000221165">
    <property type="component" value="Unassembled WGS sequence"/>
</dbReference>
<evidence type="ECO:0000256" key="1">
    <source>
        <dbReference type="SAM" id="MobiDB-lite"/>
    </source>
</evidence>
<dbReference type="EMBL" id="MIGC01003025">
    <property type="protein sequence ID" value="PHJ20100.1"/>
    <property type="molecule type" value="Genomic_DNA"/>
</dbReference>
<proteinExistence type="predicted"/>
<reference evidence="2 3" key="1">
    <citation type="journal article" date="2017" name="Int. J. Parasitol.">
        <title>The genome of the protozoan parasite Cystoisospora suis and a reverse vaccinology approach to identify vaccine candidates.</title>
        <authorList>
            <person name="Palmieri N."/>
            <person name="Shrestha A."/>
            <person name="Ruttkowski B."/>
            <person name="Beck T."/>
            <person name="Vogl C."/>
            <person name="Tomley F."/>
            <person name="Blake D.P."/>
            <person name="Joachim A."/>
        </authorList>
    </citation>
    <scope>NUCLEOTIDE SEQUENCE [LARGE SCALE GENOMIC DNA]</scope>
    <source>
        <strain evidence="2 3">Wien I</strain>
    </source>
</reference>
<gene>
    <name evidence="2" type="ORF">CSUI_006069</name>
</gene>
<protein>
    <submittedName>
        <fullName evidence="2">Uncharacterized protein</fullName>
    </submittedName>
</protein>
<accession>A0A2C6KHX4</accession>
<evidence type="ECO:0000313" key="2">
    <source>
        <dbReference type="EMBL" id="PHJ20100.1"/>
    </source>
</evidence>
<comment type="caution">
    <text evidence="2">The sequence shown here is derived from an EMBL/GenBank/DDBJ whole genome shotgun (WGS) entry which is preliminary data.</text>
</comment>
<name>A0A2C6KHX4_9APIC</name>
<evidence type="ECO:0000313" key="3">
    <source>
        <dbReference type="Proteomes" id="UP000221165"/>
    </source>
</evidence>
<dbReference type="VEuPathDB" id="ToxoDB:CSUI_006069"/>
<keyword evidence="3" id="KW-1185">Reference proteome</keyword>
<organism evidence="2 3">
    <name type="scientific">Cystoisospora suis</name>
    <dbReference type="NCBI Taxonomy" id="483139"/>
    <lineage>
        <taxon>Eukaryota</taxon>
        <taxon>Sar</taxon>
        <taxon>Alveolata</taxon>
        <taxon>Apicomplexa</taxon>
        <taxon>Conoidasida</taxon>
        <taxon>Coccidia</taxon>
        <taxon>Eucoccidiorida</taxon>
        <taxon>Eimeriorina</taxon>
        <taxon>Sarcocystidae</taxon>
        <taxon>Cystoisospora</taxon>
    </lineage>
</organism>
<feature type="region of interest" description="Disordered" evidence="1">
    <location>
        <begin position="1"/>
        <end position="20"/>
    </location>
</feature>
<dbReference type="AlphaFoldDB" id="A0A2C6KHX4"/>
<dbReference type="GeneID" id="94429445"/>
<feature type="region of interest" description="Disordered" evidence="1">
    <location>
        <begin position="37"/>
        <end position="67"/>
    </location>
</feature>
<feature type="non-terminal residue" evidence="2">
    <location>
        <position position="1"/>
    </location>
</feature>
<dbReference type="RefSeq" id="XP_067921791.1">
    <property type="nucleotide sequence ID" value="XM_068066234.1"/>
</dbReference>